<feature type="transmembrane region" description="Helical" evidence="5">
    <location>
        <begin position="135"/>
        <end position="154"/>
    </location>
</feature>
<keyword evidence="2 5" id="KW-0812">Transmembrane</keyword>
<dbReference type="EMBL" id="BMJJ01000014">
    <property type="protein sequence ID" value="GGD37661.1"/>
    <property type="molecule type" value="Genomic_DNA"/>
</dbReference>
<evidence type="ECO:0000256" key="3">
    <source>
        <dbReference type="ARBA" id="ARBA00022989"/>
    </source>
</evidence>
<accession>A0A917DH04</accession>
<evidence type="ECO:0000256" key="1">
    <source>
        <dbReference type="ARBA" id="ARBA00004141"/>
    </source>
</evidence>
<reference evidence="7" key="2">
    <citation type="submission" date="2020-09" db="EMBL/GenBank/DDBJ databases">
        <authorList>
            <person name="Sun Q."/>
            <person name="Zhou Y."/>
        </authorList>
    </citation>
    <scope>NUCLEOTIDE SEQUENCE</scope>
    <source>
        <strain evidence="7">CGMCC 1.15493</strain>
    </source>
</reference>
<dbReference type="Proteomes" id="UP000613160">
    <property type="component" value="Unassembled WGS sequence"/>
</dbReference>
<dbReference type="InterPro" id="IPR009915">
    <property type="entry name" value="NnrU_dom"/>
</dbReference>
<evidence type="ECO:0000256" key="2">
    <source>
        <dbReference type="ARBA" id="ARBA00022692"/>
    </source>
</evidence>
<feature type="transmembrane region" description="Helical" evidence="5">
    <location>
        <begin position="166"/>
        <end position="187"/>
    </location>
</feature>
<dbReference type="AlphaFoldDB" id="A0A917DH04"/>
<protein>
    <submittedName>
        <fullName evidence="7">NnrU protein</fullName>
    </submittedName>
</protein>
<evidence type="ECO:0000313" key="7">
    <source>
        <dbReference type="EMBL" id="GGD37661.1"/>
    </source>
</evidence>
<comment type="subcellular location">
    <subcellularLocation>
        <location evidence="1">Membrane</location>
        <topology evidence="1">Multi-pass membrane protein</topology>
    </subcellularLocation>
</comment>
<name>A0A917DH04_9HYPH</name>
<dbReference type="GO" id="GO:0016020">
    <property type="term" value="C:membrane"/>
    <property type="evidence" value="ECO:0007669"/>
    <property type="project" value="UniProtKB-SubCell"/>
</dbReference>
<keyword evidence="4 5" id="KW-0472">Membrane</keyword>
<reference evidence="7" key="1">
    <citation type="journal article" date="2014" name="Int. J. Syst. Evol. Microbiol.">
        <title>Complete genome sequence of Corynebacterium casei LMG S-19264T (=DSM 44701T), isolated from a smear-ripened cheese.</title>
        <authorList>
            <consortium name="US DOE Joint Genome Institute (JGI-PGF)"/>
            <person name="Walter F."/>
            <person name="Albersmeier A."/>
            <person name="Kalinowski J."/>
            <person name="Ruckert C."/>
        </authorList>
    </citation>
    <scope>NUCLEOTIDE SEQUENCE</scope>
    <source>
        <strain evidence="7">CGMCC 1.15493</strain>
    </source>
</reference>
<dbReference type="Pfam" id="PF07298">
    <property type="entry name" value="NnrU"/>
    <property type="match status" value="1"/>
</dbReference>
<feature type="transmembrane region" description="Helical" evidence="5">
    <location>
        <begin position="35"/>
        <end position="64"/>
    </location>
</feature>
<keyword evidence="3 5" id="KW-1133">Transmembrane helix</keyword>
<feature type="transmembrane region" description="Helical" evidence="5">
    <location>
        <begin position="71"/>
        <end position="92"/>
    </location>
</feature>
<sequence>MAPFLIALGVFLVLHTVPAMPGIRAALVTRLGRKTYLAIYSLVSVGVLAWMFQAALAMDFVVLWEPAAWQGWITLVTAPVGLFLVLAGLFSINPLSVTVRSGSGEPGAITAVTRHPVLWGFWLWAVGHMLPNGDLRSLVLFGSLALFAAGGIAMTERRGRRRLGRAWAQLAASTSIVPFAAVVSGRARLRVDLVMVAAAVSTVLTTLWLLAGGHRVMVGADPLLLALPPQ</sequence>
<evidence type="ECO:0000313" key="8">
    <source>
        <dbReference type="Proteomes" id="UP000613160"/>
    </source>
</evidence>
<evidence type="ECO:0000256" key="4">
    <source>
        <dbReference type="ARBA" id="ARBA00023136"/>
    </source>
</evidence>
<comment type="caution">
    <text evidence="7">The sequence shown here is derived from an EMBL/GenBank/DDBJ whole genome shotgun (WGS) entry which is preliminary data.</text>
</comment>
<organism evidence="7 8">
    <name type="scientific">Aureimonas glaciei</name>
    <dbReference type="NCBI Taxonomy" id="1776957"/>
    <lineage>
        <taxon>Bacteria</taxon>
        <taxon>Pseudomonadati</taxon>
        <taxon>Pseudomonadota</taxon>
        <taxon>Alphaproteobacteria</taxon>
        <taxon>Hyphomicrobiales</taxon>
        <taxon>Aurantimonadaceae</taxon>
        <taxon>Aureimonas</taxon>
    </lineage>
</organism>
<gene>
    <name evidence="7" type="primary">nnrU</name>
    <name evidence="7" type="ORF">GCM10011335_45500</name>
</gene>
<proteinExistence type="predicted"/>
<evidence type="ECO:0000259" key="6">
    <source>
        <dbReference type="Pfam" id="PF07298"/>
    </source>
</evidence>
<evidence type="ECO:0000256" key="5">
    <source>
        <dbReference type="SAM" id="Phobius"/>
    </source>
</evidence>
<feature type="transmembrane region" description="Helical" evidence="5">
    <location>
        <begin position="193"/>
        <end position="211"/>
    </location>
</feature>
<dbReference type="RefSeq" id="WP_188854751.1">
    <property type="nucleotide sequence ID" value="NZ_BMJJ01000014.1"/>
</dbReference>
<feature type="domain" description="NnrU" evidence="6">
    <location>
        <begin position="4"/>
        <end position="222"/>
    </location>
</feature>
<keyword evidence="8" id="KW-1185">Reference proteome</keyword>